<proteinExistence type="predicted"/>
<comment type="caution">
    <text evidence="2">The sequence shown here is derived from an EMBL/GenBank/DDBJ whole genome shotgun (WGS) entry which is preliminary data.</text>
</comment>
<evidence type="ECO:0000256" key="1">
    <source>
        <dbReference type="SAM" id="Coils"/>
    </source>
</evidence>
<dbReference type="AlphaFoldDB" id="A0A0F9LK97"/>
<name>A0A0F9LK97_9ZZZZ</name>
<evidence type="ECO:0000313" key="2">
    <source>
        <dbReference type="EMBL" id="KKM93793.1"/>
    </source>
</evidence>
<sequence>MDREKLEQSLKEIKEQLKGDLDAMRKGELYKRLREIEEDLKKINKESRSSNMLSKLYKLAYRLDKLALYDEAKEIEAVMKTLSERVGLSEEDMVSLADHFDKEGDISLADRFDEMVREAKKKSKRTAAT</sequence>
<gene>
    <name evidence="2" type="ORF">LCGC14_1204820</name>
</gene>
<reference evidence="2" key="1">
    <citation type="journal article" date="2015" name="Nature">
        <title>Complex archaea that bridge the gap between prokaryotes and eukaryotes.</title>
        <authorList>
            <person name="Spang A."/>
            <person name="Saw J.H."/>
            <person name="Jorgensen S.L."/>
            <person name="Zaremba-Niedzwiedzka K."/>
            <person name="Martijn J."/>
            <person name="Lind A.E."/>
            <person name="van Eijk R."/>
            <person name="Schleper C."/>
            <person name="Guy L."/>
            <person name="Ettema T.J."/>
        </authorList>
    </citation>
    <scope>NUCLEOTIDE SEQUENCE</scope>
</reference>
<accession>A0A0F9LK97</accession>
<keyword evidence="1" id="KW-0175">Coiled coil</keyword>
<dbReference type="EMBL" id="LAZR01006221">
    <property type="protein sequence ID" value="KKM93793.1"/>
    <property type="molecule type" value="Genomic_DNA"/>
</dbReference>
<protein>
    <submittedName>
        <fullName evidence="2">Uncharacterized protein</fullName>
    </submittedName>
</protein>
<organism evidence="2">
    <name type="scientific">marine sediment metagenome</name>
    <dbReference type="NCBI Taxonomy" id="412755"/>
    <lineage>
        <taxon>unclassified sequences</taxon>
        <taxon>metagenomes</taxon>
        <taxon>ecological metagenomes</taxon>
    </lineage>
</organism>
<feature type="coiled-coil region" evidence="1">
    <location>
        <begin position="3"/>
        <end position="46"/>
    </location>
</feature>